<gene>
    <name evidence="1" type="ORF">P775_13990</name>
</gene>
<dbReference type="EMBL" id="AWWI01000096">
    <property type="protein sequence ID" value="PIL19631.1"/>
    <property type="molecule type" value="Genomic_DNA"/>
</dbReference>
<organism evidence="1 2">
    <name type="scientific">Puniceibacterium antarcticum</name>
    <dbReference type="NCBI Taxonomy" id="1206336"/>
    <lineage>
        <taxon>Bacteria</taxon>
        <taxon>Pseudomonadati</taxon>
        <taxon>Pseudomonadota</taxon>
        <taxon>Alphaproteobacteria</taxon>
        <taxon>Rhodobacterales</taxon>
        <taxon>Paracoccaceae</taxon>
        <taxon>Puniceibacterium</taxon>
    </lineage>
</organism>
<dbReference type="AlphaFoldDB" id="A0A2G8RDY1"/>
<comment type="caution">
    <text evidence="1">The sequence shown here is derived from an EMBL/GenBank/DDBJ whole genome shotgun (WGS) entry which is preliminary data.</text>
</comment>
<keyword evidence="2" id="KW-1185">Reference proteome</keyword>
<dbReference type="Proteomes" id="UP000231259">
    <property type="component" value="Unassembled WGS sequence"/>
</dbReference>
<accession>A0A2G8RDY1</accession>
<reference evidence="1 2" key="1">
    <citation type="submission" date="2013-09" db="EMBL/GenBank/DDBJ databases">
        <title>Genome sequencing of Phaeobacter antarcticus sp. nov. SM1211.</title>
        <authorList>
            <person name="Zhang X.-Y."/>
            <person name="Liu C."/>
            <person name="Chen X.-L."/>
            <person name="Xie B.-B."/>
            <person name="Qin Q.-L."/>
            <person name="Rong J.-C."/>
            <person name="Zhang Y.-Z."/>
        </authorList>
    </citation>
    <scope>NUCLEOTIDE SEQUENCE [LARGE SCALE GENOMIC DNA]</scope>
    <source>
        <strain evidence="1 2">SM1211</strain>
    </source>
</reference>
<proteinExistence type="predicted"/>
<protein>
    <submittedName>
        <fullName evidence="1">Uncharacterized protein</fullName>
    </submittedName>
</protein>
<sequence length="39" mass="4284">MSGFNLFHRILTFAIAKNTQVWKLSGSVGDMVIESLGQS</sequence>
<evidence type="ECO:0000313" key="1">
    <source>
        <dbReference type="EMBL" id="PIL19631.1"/>
    </source>
</evidence>
<name>A0A2G8RDY1_9RHOB</name>
<evidence type="ECO:0000313" key="2">
    <source>
        <dbReference type="Proteomes" id="UP000231259"/>
    </source>
</evidence>